<dbReference type="EMBL" id="KB008125">
    <property type="protein sequence ID" value="ELR12205.1"/>
    <property type="molecule type" value="Genomic_DNA"/>
</dbReference>
<feature type="region of interest" description="Disordered" evidence="1">
    <location>
        <begin position="134"/>
        <end position="157"/>
    </location>
</feature>
<dbReference type="Proteomes" id="UP000011083">
    <property type="component" value="Unassembled WGS sequence"/>
</dbReference>
<sequence>MLLTVSPNWYRFYNNLISESFHMMVRSDRVISTLDILKPGGDKYFKSHKGWSPNTYKGKGFLCIHSVTQPSIFDWLDHNNNTIPPEVKAGLASSTPSVVGHHGVLREQQVHYNKDIIQAVINTSFYTPIHNQKVTQGSSKTKEANTSPLKTQGCTLS</sequence>
<evidence type="ECO:0000313" key="2">
    <source>
        <dbReference type="EMBL" id="ELR12205.1"/>
    </source>
</evidence>
<dbReference type="VEuPathDB" id="AmoebaDB:ACA1_033530"/>
<dbReference type="RefSeq" id="XP_004334218.1">
    <property type="nucleotide sequence ID" value="XM_004334170.1"/>
</dbReference>
<name>L8GGK5_ACACF</name>
<evidence type="ECO:0000313" key="3">
    <source>
        <dbReference type="Proteomes" id="UP000011083"/>
    </source>
</evidence>
<evidence type="ECO:0000256" key="1">
    <source>
        <dbReference type="SAM" id="MobiDB-lite"/>
    </source>
</evidence>
<gene>
    <name evidence="2" type="ORF">ACA1_033530</name>
</gene>
<keyword evidence="3" id="KW-1185">Reference proteome</keyword>
<proteinExistence type="predicted"/>
<dbReference type="AlphaFoldDB" id="L8GGK5"/>
<dbReference type="GeneID" id="14912675"/>
<reference evidence="2 3" key="1">
    <citation type="journal article" date="2013" name="Genome Biol.">
        <title>Genome of Acanthamoeba castellanii highlights extensive lateral gene transfer and early evolution of tyrosine kinase signaling.</title>
        <authorList>
            <person name="Clarke M."/>
            <person name="Lohan A.J."/>
            <person name="Liu B."/>
            <person name="Lagkouvardos I."/>
            <person name="Roy S."/>
            <person name="Zafar N."/>
            <person name="Bertelli C."/>
            <person name="Schilde C."/>
            <person name="Kianianmomeni A."/>
            <person name="Burglin T.R."/>
            <person name="Frech C."/>
            <person name="Turcotte B."/>
            <person name="Kopec K.O."/>
            <person name="Synnott J.M."/>
            <person name="Choo C."/>
            <person name="Paponov I."/>
            <person name="Finkler A."/>
            <person name="Soon Heng Tan C."/>
            <person name="Hutchins A.P."/>
            <person name="Weinmeier T."/>
            <person name="Rattei T."/>
            <person name="Chu J.S."/>
            <person name="Gimenez G."/>
            <person name="Irimia M."/>
            <person name="Rigden D.J."/>
            <person name="Fitzpatrick D.A."/>
            <person name="Lorenzo-Morales J."/>
            <person name="Bateman A."/>
            <person name="Chiu C.H."/>
            <person name="Tang P."/>
            <person name="Hegemann P."/>
            <person name="Fromm H."/>
            <person name="Raoult D."/>
            <person name="Greub G."/>
            <person name="Miranda-Saavedra D."/>
            <person name="Chen N."/>
            <person name="Nash P."/>
            <person name="Ginger M.L."/>
            <person name="Horn M."/>
            <person name="Schaap P."/>
            <person name="Caler L."/>
            <person name="Loftus B."/>
        </authorList>
    </citation>
    <scope>NUCLEOTIDE SEQUENCE [LARGE SCALE GENOMIC DNA]</scope>
    <source>
        <strain evidence="2 3">Neff</strain>
    </source>
</reference>
<protein>
    <submittedName>
        <fullName evidence="2">Uncharacterized protein</fullName>
    </submittedName>
</protein>
<dbReference type="KEGG" id="acan:ACA1_033530"/>
<organism evidence="2 3">
    <name type="scientific">Acanthamoeba castellanii (strain ATCC 30010 / Neff)</name>
    <dbReference type="NCBI Taxonomy" id="1257118"/>
    <lineage>
        <taxon>Eukaryota</taxon>
        <taxon>Amoebozoa</taxon>
        <taxon>Discosea</taxon>
        <taxon>Longamoebia</taxon>
        <taxon>Centramoebida</taxon>
        <taxon>Acanthamoebidae</taxon>
        <taxon>Acanthamoeba</taxon>
    </lineage>
</organism>
<accession>L8GGK5</accession>